<sequence length="400" mass="45810">MQLLYKQKIKLTSLIIHLAGWMLFLCFPLVFFNRGSSNGNIFSLLLNHHYWEFCICYILIFYLNSLYLIPAFFLRKKYFPYFTIILILFAAIYLLQPFDRLLSNMPFPSERNTGDMRPGENGSYGNDRRMEGPPPGKGFDHPIPPPDKQFGERPEHHGPPGGQKPGREHFRYVDTTSLFIFVMIIALSTAVEITQQWGLTEQRATIAEAGRANAELSFLKAQINPHFLFNTLNNIYTLAVTGNEHTAESIMKLSNIMRYVTDEVSEDFVPLQNELECIEDYIGLQQLRIGSKTQVDFTITGNPVNKIIPPLIFMTFIENIFKYGISKQENSILKIRIAIEEKTIALFCQNPVFNTKLDAGRKGIGITNTRQRLEHLYPGKYSLNISHENGLYTVNLALHA</sequence>
<dbReference type="PANTHER" id="PTHR34220:SF7">
    <property type="entry name" value="SENSOR HISTIDINE KINASE YPDA"/>
    <property type="match status" value="1"/>
</dbReference>
<dbReference type="InterPro" id="IPR010559">
    <property type="entry name" value="Sig_transdc_His_kin_internal"/>
</dbReference>
<feature type="region of interest" description="Disordered" evidence="1">
    <location>
        <begin position="111"/>
        <end position="168"/>
    </location>
</feature>
<feature type="compositionally biased region" description="Basic and acidic residues" evidence="1">
    <location>
        <begin position="149"/>
        <end position="158"/>
    </location>
</feature>
<feature type="transmembrane region" description="Helical" evidence="2">
    <location>
        <begin position="50"/>
        <end position="69"/>
    </location>
</feature>
<gene>
    <name evidence="4" type="ORF">GO621_16145</name>
</gene>
<proteinExistence type="predicted"/>
<comment type="caution">
    <text evidence="4">The sequence shown here is derived from an EMBL/GenBank/DDBJ whole genome shotgun (WGS) entry which is preliminary data.</text>
</comment>
<evidence type="ECO:0000313" key="5">
    <source>
        <dbReference type="Proteomes" id="UP000462014"/>
    </source>
</evidence>
<accession>A0A7K1T0K0</accession>
<feature type="transmembrane region" description="Helical" evidence="2">
    <location>
        <begin position="12"/>
        <end position="30"/>
    </location>
</feature>
<feature type="transmembrane region" description="Helical" evidence="2">
    <location>
        <begin position="78"/>
        <end position="96"/>
    </location>
</feature>
<keyword evidence="5" id="KW-1185">Reference proteome</keyword>
<keyword evidence="2" id="KW-0812">Transmembrane</keyword>
<dbReference type="GO" id="GO:0016020">
    <property type="term" value="C:membrane"/>
    <property type="evidence" value="ECO:0007669"/>
    <property type="project" value="InterPro"/>
</dbReference>
<dbReference type="PANTHER" id="PTHR34220">
    <property type="entry name" value="SENSOR HISTIDINE KINASE YPDA"/>
    <property type="match status" value="1"/>
</dbReference>
<keyword evidence="2" id="KW-1133">Transmembrane helix</keyword>
<reference evidence="4 5" key="1">
    <citation type="submission" date="2019-12" db="EMBL/GenBank/DDBJ databases">
        <title>Mucilaginibacter sp. HMF7410 genome sequencing and assembly.</title>
        <authorList>
            <person name="Kang H."/>
            <person name="Cha I."/>
            <person name="Kim H."/>
            <person name="Joh K."/>
        </authorList>
    </citation>
    <scope>NUCLEOTIDE SEQUENCE [LARGE SCALE GENOMIC DNA]</scope>
    <source>
        <strain evidence="4 5">HMF7410</strain>
    </source>
</reference>
<dbReference type="Proteomes" id="UP000462014">
    <property type="component" value="Unassembled WGS sequence"/>
</dbReference>
<dbReference type="EMBL" id="WPIK01000017">
    <property type="protein sequence ID" value="MVN23058.1"/>
    <property type="molecule type" value="Genomic_DNA"/>
</dbReference>
<feature type="compositionally biased region" description="Pro residues" evidence="1">
    <location>
        <begin position="132"/>
        <end position="147"/>
    </location>
</feature>
<protein>
    <recommendedName>
        <fullName evidence="3">Signal transduction histidine kinase internal region domain-containing protein</fullName>
    </recommendedName>
</protein>
<dbReference type="InterPro" id="IPR050640">
    <property type="entry name" value="Bact_2-comp_sensor_kinase"/>
</dbReference>
<evidence type="ECO:0000313" key="4">
    <source>
        <dbReference type="EMBL" id="MVN23058.1"/>
    </source>
</evidence>
<evidence type="ECO:0000256" key="1">
    <source>
        <dbReference type="SAM" id="MobiDB-lite"/>
    </source>
</evidence>
<name>A0A7K1T0K0_9SPHI</name>
<dbReference type="AlphaFoldDB" id="A0A7K1T0K0"/>
<dbReference type="GO" id="GO:0000155">
    <property type="term" value="F:phosphorelay sensor kinase activity"/>
    <property type="evidence" value="ECO:0007669"/>
    <property type="project" value="InterPro"/>
</dbReference>
<feature type="domain" description="Signal transduction histidine kinase internal region" evidence="3">
    <location>
        <begin position="214"/>
        <end position="292"/>
    </location>
</feature>
<evidence type="ECO:0000256" key="2">
    <source>
        <dbReference type="SAM" id="Phobius"/>
    </source>
</evidence>
<keyword evidence="2" id="KW-0472">Membrane</keyword>
<evidence type="ECO:0000259" key="3">
    <source>
        <dbReference type="Pfam" id="PF06580"/>
    </source>
</evidence>
<organism evidence="4 5">
    <name type="scientific">Mucilaginibacter arboris</name>
    <dbReference type="NCBI Taxonomy" id="2682090"/>
    <lineage>
        <taxon>Bacteria</taxon>
        <taxon>Pseudomonadati</taxon>
        <taxon>Bacteroidota</taxon>
        <taxon>Sphingobacteriia</taxon>
        <taxon>Sphingobacteriales</taxon>
        <taxon>Sphingobacteriaceae</taxon>
        <taxon>Mucilaginibacter</taxon>
    </lineage>
</organism>
<dbReference type="Pfam" id="PF06580">
    <property type="entry name" value="His_kinase"/>
    <property type="match status" value="1"/>
</dbReference>